<reference evidence="1" key="1">
    <citation type="submission" date="2022-06" db="EMBL/GenBank/DDBJ databases">
        <title>Phylogenomic reconstructions and comparative analyses of Kickxellomycotina fungi.</title>
        <authorList>
            <person name="Reynolds N.K."/>
            <person name="Stajich J.E."/>
            <person name="Barry K."/>
            <person name="Grigoriev I.V."/>
            <person name="Crous P."/>
            <person name="Smith M.E."/>
        </authorList>
    </citation>
    <scope>NUCLEOTIDE SEQUENCE</scope>
    <source>
        <strain evidence="1">RSA 2271</strain>
    </source>
</reference>
<proteinExistence type="predicted"/>
<feature type="non-terminal residue" evidence="1">
    <location>
        <position position="154"/>
    </location>
</feature>
<sequence>MTSERVCVTFVDRFGLAVINIYALTLLVQGFFNDLSQNIAQLWQASWTTIVAGNFNLGQLLQDRSKNRTDANIMACTDELNSLIYTNSLIDVETHLAPPANNEIDHYTFYHSISKHRYWTSRIDYVIVPSELLGHLNLSYSTIPHNNSDHKLLM</sequence>
<evidence type="ECO:0000313" key="2">
    <source>
        <dbReference type="Proteomes" id="UP001145114"/>
    </source>
</evidence>
<protein>
    <submittedName>
        <fullName evidence="1">Uncharacterized protein</fullName>
    </submittedName>
</protein>
<organism evidence="1 2">
    <name type="scientific">Spiromyces aspiralis</name>
    <dbReference type="NCBI Taxonomy" id="68401"/>
    <lineage>
        <taxon>Eukaryota</taxon>
        <taxon>Fungi</taxon>
        <taxon>Fungi incertae sedis</taxon>
        <taxon>Zoopagomycota</taxon>
        <taxon>Kickxellomycotina</taxon>
        <taxon>Kickxellomycetes</taxon>
        <taxon>Kickxellales</taxon>
        <taxon>Kickxellaceae</taxon>
        <taxon>Spiromyces</taxon>
    </lineage>
</organism>
<dbReference type="EMBL" id="JAMZIH010004118">
    <property type="protein sequence ID" value="KAJ1676430.1"/>
    <property type="molecule type" value="Genomic_DNA"/>
</dbReference>
<evidence type="ECO:0000313" key="1">
    <source>
        <dbReference type="EMBL" id="KAJ1676430.1"/>
    </source>
</evidence>
<gene>
    <name evidence="1" type="ORF">EV182_008205</name>
</gene>
<keyword evidence="2" id="KW-1185">Reference proteome</keyword>
<comment type="caution">
    <text evidence="1">The sequence shown here is derived from an EMBL/GenBank/DDBJ whole genome shotgun (WGS) entry which is preliminary data.</text>
</comment>
<dbReference type="Proteomes" id="UP001145114">
    <property type="component" value="Unassembled WGS sequence"/>
</dbReference>
<accession>A0ACC1HIJ1</accession>
<name>A0ACC1HIJ1_9FUNG</name>